<evidence type="ECO:0000256" key="3">
    <source>
        <dbReference type="ARBA" id="ARBA00022679"/>
    </source>
</evidence>
<dbReference type="InterPro" id="IPR011009">
    <property type="entry name" value="Kinase-like_dom_sf"/>
</dbReference>
<dbReference type="InterPro" id="IPR000719">
    <property type="entry name" value="Prot_kinase_dom"/>
</dbReference>
<dbReference type="PROSITE" id="PS00107">
    <property type="entry name" value="PROTEIN_KINASE_ATP"/>
    <property type="match status" value="1"/>
</dbReference>
<dbReference type="SUPFAM" id="SSF56112">
    <property type="entry name" value="Protein kinase-like (PK-like)"/>
    <property type="match status" value="1"/>
</dbReference>
<sequence length="472" mass="49854">MSRRPPAPPPALPGFRPLQHLGSGGFADVYLYEQDLPRRRVAVKVLVETVVDDDLRGRFVSEANAMAQLSAHPSIVTIYQAGVAPDGRLYLVMEYCSRPNLAVRLRREPIPVSEALQIGVRLASAVETAHQAGILHRDIKPANVLVTDYGWPALTDFGIAAQVDTGDQAAGLSVLWAAPELFDAEPRSDRRTDVYALAASVYALLAGRSPFEVPGDNSAAAVVSRIERAPVPSTGRMDSVPQLEQLLARAMHKRSEARPRSALELAQGLQGIERQLGFAPTSIDVRDSLVAEASGAEAEETRVRGVVTIDEDPSSSRPVVPGTTGWSGGSAPVAPVTPAPPRSPLGLVLGLVAAVAVIGVVVGVLVFGPERAPESGPSASVAAPTEVLPPAAPTPPEDVDCRLDGEELVCDWTPVQDEGARYRWGFQERPAETTTLEEPGFTAAVPEGVSPCVSVETLLSGRTSAPVVRCAS</sequence>
<keyword evidence="9" id="KW-0812">Transmembrane</keyword>
<evidence type="ECO:0000256" key="7">
    <source>
        <dbReference type="PROSITE-ProRule" id="PRU10141"/>
    </source>
</evidence>
<name>A0A1G6VMI0_9ACTN</name>
<dbReference type="PANTHER" id="PTHR43289:SF6">
    <property type="entry name" value="SERINE_THREONINE-PROTEIN KINASE NEKL-3"/>
    <property type="match status" value="1"/>
</dbReference>
<keyword evidence="9" id="KW-0472">Membrane</keyword>
<keyword evidence="2 11" id="KW-0723">Serine/threonine-protein kinase</keyword>
<reference evidence="11 12" key="1">
    <citation type="submission" date="2016-10" db="EMBL/GenBank/DDBJ databases">
        <authorList>
            <person name="de Groot N.N."/>
        </authorList>
    </citation>
    <scope>NUCLEOTIDE SEQUENCE [LARGE SCALE GENOMIC DNA]</scope>
    <source>
        <strain evidence="11 12">MON 2.2</strain>
    </source>
</reference>
<feature type="transmembrane region" description="Helical" evidence="9">
    <location>
        <begin position="345"/>
        <end position="367"/>
    </location>
</feature>
<evidence type="ECO:0000256" key="6">
    <source>
        <dbReference type="ARBA" id="ARBA00022840"/>
    </source>
</evidence>
<keyword evidence="4 7" id="KW-0547">Nucleotide-binding</keyword>
<evidence type="ECO:0000259" key="10">
    <source>
        <dbReference type="PROSITE" id="PS50011"/>
    </source>
</evidence>
<dbReference type="EC" id="2.7.11.1" evidence="1"/>
<evidence type="ECO:0000256" key="5">
    <source>
        <dbReference type="ARBA" id="ARBA00022777"/>
    </source>
</evidence>
<dbReference type="InterPro" id="IPR017441">
    <property type="entry name" value="Protein_kinase_ATP_BS"/>
</dbReference>
<dbReference type="STRING" id="675864.SAMN04489747_1202"/>
<keyword evidence="3" id="KW-0808">Transferase</keyword>
<dbReference type="PANTHER" id="PTHR43289">
    <property type="entry name" value="MITOGEN-ACTIVATED PROTEIN KINASE KINASE KINASE 20-RELATED"/>
    <property type="match status" value="1"/>
</dbReference>
<evidence type="ECO:0000256" key="8">
    <source>
        <dbReference type="SAM" id="MobiDB-lite"/>
    </source>
</evidence>
<dbReference type="Gene3D" id="1.10.510.10">
    <property type="entry name" value="Transferase(Phosphotransferase) domain 1"/>
    <property type="match status" value="1"/>
</dbReference>
<dbReference type="GO" id="GO:0004674">
    <property type="term" value="F:protein serine/threonine kinase activity"/>
    <property type="evidence" value="ECO:0007669"/>
    <property type="project" value="UniProtKB-KW"/>
</dbReference>
<evidence type="ECO:0000256" key="9">
    <source>
        <dbReference type="SAM" id="Phobius"/>
    </source>
</evidence>
<feature type="region of interest" description="Disordered" evidence="8">
    <location>
        <begin position="311"/>
        <end position="333"/>
    </location>
</feature>
<dbReference type="EMBL" id="LT629688">
    <property type="protein sequence ID" value="SDD54754.1"/>
    <property type="molecule type" value="Genomic_DNA"/>
</dbReference>
<evidence type="ECO:0000256" key="2">
    <source>
        <dbReference type="ARBA" id="ARBA00022527"/>
    </source>
</evidence>
<dbReference type="SMART" id="SM00220">
    <property type="entry name" value="S_TKc"/>
    <property type="match status" value="1"/>
</dbReference>
<evidence type="ECO:0000256" key="4">
    <source>
        <dbReference type="ARBA" id="ARBA00022741"/>
    </source>
</evidence>
<feature type="region of interest" description="Disordered" evidence="8">
    <location>
        <begin position="373"/>
        <end position="394"/>
    </location>
</feature>
<protein>
    <recommendedName>
        <fullName evidence="1">non-specific serine/threonine protein kinase</fullName>
        <ecNumber evidence="1">2.7.11.1</ecNumber>
    </recommendedName>
</protein>
<dbReference type="PROSITE" id="PS00108">
    <property type="entry name" value="PROTEIN_KINASE_ST"/>
    <property type="match status" value="1"/>
</dbReference>
<accession>A0A1G6VMI0</accession>
<dbReference type="CDD" id="cd14014">
    <property type="entry name" value="STKc_PknB_like"/>
    <property type="match status" value="1"/>
</dbReference>
<keyword evidence="9" id="KW-1133">Transmembrane helix</keyword>
<gene>
    <name evidence="11" type="ORF">SAMN04489747_1202</name>
</gene>
<evidence type="ECO:0000313" key="11">
    <source>
        <dbReference type="EMBL" id="SDD54754.1"/>
    </source>
</evidence>
<evidence type="ECO:0000256" key="1">
    <source>
        <dbReference type="ARBA" id="ARBA00012513"/>
    </source>
</evidence>
<dbReference type="PROSITE" id="PS50011">
    <property type="entry name" value="PROTEIN_KINASE_DOM"/>
    <property type="match status" value="1"/>
</dbReference>
<feature type="domain" description="Protein kinase" evidence="10">
    <location>
        <begin position="15"/>
        <end position="272"/>
    </location>
</feature>
<evidence type="ECO:0000313" key="12">
    <source>
        <dbReference type="Proteomes" id="UP000198546"/>
    </source>
</evidence>
<keyword evidence="6 7" id="KW-0067">ATP-binding</keyword>
<dbReference type="InterPro" id="IPR008271">
    <property type="entry name" value="Ser/Thr_kinase_AS"/>
</dbReference>
<dbReference type="AlphaFoldDB" id="A0A1G6VMI0"/>
<proteinExistence type="predicted"/>
<keyword evidence="12" id="KW-1185">Reference proteome</keyword>
<organism evidence="11 12">
    <name type="scientific">Auraticoccus monumenti</name>
    <dbReference type="NCBI Taxonomy" id="675864"/>
    <lineage>
        <taxon>Bacteria</taxon>
        <taxon>Bacillati</taxon>
        <taxon>Actinomycetota</taxon>
        <taxon>Actinomycetes</taxon>
        <taxon>Propionibacteriales</taxon>
        <taxon>Propionibacteriaceae</taxon>
        <taxon>Auraticoccus</taxon>
    </lineage>
</organism>
<feature type="binding site" evidence="7">
    <location>
        <position position="44"/>
    </location>
    <ligand>
        <name>ATP</name>
        <dbReference type="ChEBI" id="CHEBI:30616"/>
    </ligand>
</feature>
<dbReference type="Proteomes" id="UP000198546">
    <property type="component" value="Chromosome i"/>
</dbReference>
<keyword evidence="5 11" id="KW-0418">Kinase</keyword>
<dbReference type="GO" id="GO:0005524">
    <property type="term" value="F:ATP binding"/>
    <property type="evidence" value="ECO:0007669"/>
    <property type="project" value="UniProtKB-UniRule"/>
</dbReference>
<dbReference type="RefSeq" id="WP_172803997.1">
    <property type="nucleotide sequence ID" value="NZ_LT629688.1"/>
</dbReference>
<dbReference type="Pfam" id="PF00069">
    <property type="entry name" value="Pkinase"/>
    <property type="match status" value="1"/>
</dbReference>